<sequence length="207" mass="22958">MSQVATPDAVLTFWFGGHSPDHASSPQQIGRWFNGGDGFDEEIRTRFGHTVDIALAGGLDHWQQSPAEQLALILVCDQFTRNIYRGSERAFAGDPLALSTSQAMIRDNLQTGFGLDQRAFLGMPLEHSELPEVQAQSVTYFSQLQQDFSEDQGVSSADAKRARSYYGFAVSHRDVIERFGRFPHRNAALARDSSGEEQEWLDNGGGF</sequence>
<protein>
    <submittedName>
        <fullName evidence="1">DUF924 family protein</fullName>
    </submittedName>
</protein>
<accession>A0ABW3U7T6</accession>
<reference evidence="2" key="1">
    <citation type="journal article" date="2019" name="Int. J. Syst. Evol. Microbiol.">
        <title>The Global Catalogue of Microorganisms (GCM) 10K type strain sequencing project: providing services to taxonomists for standard genome sequencing and annotation.</title>
        <authorList>
            <consortium name="The Broad Institute Genomics Platform"/>
            <consortium name="The Broad Institute Genome Sequencing Center for Infectious Disease"/>
            <person name="Wu L."/>
            <person name="Ma J."/>
        </authorList>
    </citation>
    <scope>NUCLEOTIDE SEQUENCE [LARGE SCALE GENOMIC DNA]</scope>
    <source>
        <strain evidence="2">CCUG 54356</strain>
    </source>
</reference>
<dbReference type="Gene3D" id="1.20.58.320">
    <property type="entry name" value="TPR-like"/>
    <property type="match status" value="1"/>
</dbReference>
<dbReference type="Pfam" id="PF06041">
    <property type="entry name" value="DUF924"/>
    <property type="match status" value="1"/>
</dbReference>
<name>A0ABW3U7T6_9GAMM</name>
<dbReference type="Gene3D" id="1.25.40.10">
    <property type="entry name" value="Tetratricopeptide repeat domain"/>
    <property type="match status" value="1"/>
</dbReference>
<dbReference type="Proteomes" id="UP001597264">
    <property type="component" value="Unassembled WGS sequence"/>
</dbReference>
<organism evidence="1 2">
    <name type="scientific">Microbulbifer celer</name>
    <dbReference type="NCBI Taxonomy" id="435905"/>
    <lineage>
        <taxon>Bacteria</taxon>
        <taxon>Pseudomonadati</taxon>
        <taxon>Pseudomonadota</taxon>
        <taxon>Gammaproteobacteria</taxon>
        <taxon>Cellvibrionales</taxon>
        <taxon>Microbulbiferaceae</taxon>
        <taxon>Microbulbifer</taxon>
    </lineage>
</organism>
<dbReference type="EMBL" id="JBHTLR010000007">
    <property type="protein sequence ID" value="MFD1216456.1"/>
    <property type="molecule type" value="Genomic_DNA"/>
</dbReference>
<dbReference type="InterPro" id="IPR010323">
    <property type="entry name" value="DUF924"/>
</dbReference>
<evidence type="ECO:0000313" key="1">
    <source>
        <dbReference type="EMBL" id="MFD1216456.1"/>
    </source>
</evidence>
<dbReference type="InterPro" id="IPR011990">
    <property type="entry name" value="TPR-like_helical_dom_sf"/>
</dbReference>
<dbReference type="SUPFAM" id="SSF48452">
    <property type="entry name" value="TPR-like"/>
    <property type="match status" value="1"/>
</dbReference>
<comment type="caution">
    <text evidence="1">The sequence shown here is derived from an EMBL/GenBank/DDBJ whole genome shotgun (WGS) entry which is preliminary data.</text>
</comment>
<gene>
    <name evidence="1" type="ORF">ACFQ2X_07605</name>
</gene>
<evidence type="ECO:0000313" key="2">
    <source>
        <dbReference type="Proteomes" id="UP001597264"/>
    </source>
</evidence>
<dbReference type="RefSeq" id="WP_230438563.1">
    <property type="nucleotide sequence ID" value="NZ_CP087715.1"/>
</dbReference>
<proteinExistence type="predicted"/>
<keyword evidence="2" id="KW-1185">Reference proteome</keyword>